<reference evidence="1 2" key="1">
    <citation type="submission" date="2016-10" db="EMBL/GenBank/DDBJ databases">
        <title>Arsenicibacter rosenii gen. nov., sp. nov., an efficient arsenic-methylating bacterium isolated from an arsenic-contaminated paddy soil.</title>
        <authorList>
            <person name="Huang K."/>
        </authorList>
    </citation>
    <scope>NUCLEOTIDE SEQUENCE [LARGE SCALE GENOMIC DNA]</scope>
    <source>
        <strain evidence="1 2">SM-1</strain>
    </source>
</reference>
<evidence type="ECO:0000313" key="1">
    <source>
        <dbReference type="EMBL" id="OIN59794.1"/>
    </source>
</evidence>
<dbReference type="OrthoDB" id="972153at2"/>
<dbReference type="RefSeq" id="WP_071502595.1">
    <property type="nucleotide sequence ID" value="NZ_MORL01000003.1"/>
</dbReference>
<keyword evidence="2" id="KW-1185">Reference proteome</keyword>
<name>A0A1S2VM13_9BACT</name>
<dbReference type="AlphaFoldDB" id="A0A1S2VM13"/>
<accession>A0A1S2VM13</accession>
<gene>
    <name evidence="1" type="ORF">BLX24_08020</name>
</gene>
<dbReference type="Proteomes" id="UP000181790">
    <property type="component" value="Unassembled WGS sequence"/>
</dbReference>
<evidence type="ECO:0000313" key="2">
    <source>
        <dbReference type="Proteomes" id="UP000181790"/>
    </source>
</evidence>
<dbReference type="EMBL" id="MORL01000003">
    <property type="protein sequence ID" value="OIN59794.1"/>
    <property type="molecule type" value="Genomic_DNA"/>
</dbReference>
<protein>
    <submittedName>
        <fullName evidence="1">Uncharacterized protein</fullName>
    </submittedName>
</protein>
<sequence>MEQMTLAEAIEKGYDYCLMKGDKNVTELRDVDIEDLAERGAVLCKSDPVFYEINSETLRQIVIDHFSNGESFNDPDREMASAVEDMSLTQYEPLTTLINDAISCYCFYPTLKIELIL</sequence>
<proteinExistence type="predicted"/>
<comment type="caution">
    <text evidence="1">The sequence shown here is derived from an EMBL/GenBank/DDBJ whole genome shotgun (WGS) entry which is preliminary data.</text>
</comment>
<organism evidence="1 2">
    <name type="scientific">Arsenicibacter rosenii</name>
    <dbReference type="NCBI Taxonomy" id="1750698"/>
    <lineage>
        <taxon>Bacteria</taxon>
        <taxon>Pseudomonadati</taxon>
        <taxon>Bacteroidota</taxon>
        <taxon>Cytophagia</taxon>
        <taxon>Cytophagales</taxon>
        <taxon>Spirosomataceae</taxon>
        <taxon>Arsenicibacter</taxon>
    </lineage>
</organism>